<evidence type="ECO:0000256" key="1">
    <source>
        <dbReference type="ARBA" id="ARBA00001206"/>
    </source>
</evidence>
<dbReference type="GO" id="GO:0005737">
    <property type="term" value="C:cytoplasm"/>
    <property type="evidence" value="ECO:0007669"/>
    <property type="project" value="UniProtKB-SubCell"/>
</dbReference>
<feature type="binding site" evidence="16">
    <location>
        <begin position="105"/>
        <end position="108"/>
    </location>
    <ligand>
        <name>substrate</name>
    </ligand>
</feature>
<evidence type="ECO:0000256" key="5">
    <source>
        <dbReference type="ARBA" id="ARBA00011738"/>
    </source>
</evidence>
<feature type="binding site" evidence="16">
    <location>
        <begin position="7"/>
        <end position="14"/>
    </location>
    <ligand>
        <name>ATP</name>
        <dbReference type="ChEBI" id="CHEBI:30616"/>
    </ligand>
</feature>
<dbReference type="EC" id="2.7.1.33" evidence="6 16"/>
<comment type="similarity">
    <text evidence="14 16">Belongs to the type III pantothenate kinase family.</text>
</comment>
<dbReference type="GO" id="GO:0015937">
    <property type="term" value="P:coenzyme A biosynthetic process"/>
    <property type="evidence" value="ECO:0007669"/>
    <property type="project" value="UniProtKB-UniRule"/>
</dbReference>
<gene>
    <name evidence="16" type="primary">coaX</name>
    <name evidence="17" type="ORF">SCULI_v1c09230</name>
</gene>
<dbReference type="eggNOG" id="COG1521">
    <property type="taxonomic scope" value="Bacteria"/>
</dbReference>
<keyword evidence="9 16" id="KW-0547">Nucleotide-binding</keyword>
<dbReference type="SUPFAM" id="SSF53067">
    <property type="entry name" value="Actin-like ATPase domain"/>
    <property type="match status" value="2"/>
</dbReference>
<protein>
    <recommendedName>
        <fullName evidence="15 16">Type III pantothenate kinase</fullName>
        <ecNumber evidence="6 16">2.7.1.33</ecNumber>
    </recommendedName>
    <alternativeName>
        <fullName evidence="16">PanK-III</fullName>
    </alternativeName>
    <alternativeName>
        <fullName evidence="16">Pantothenic acid kinase</fullName>
    </alternativeName>
</protein>
<evidence type="ECO:0000256" key="3">
    <source>
        <dbReference type="ARBA" id="ARBA00004496"/>
    </source>
</evidence>
<feature type="binding site" evidence="16">
    <location>
        <position position="131"/>
    </location>
    <ligand>
        <name>ATP</name>
        <dbReference type="ChEBI" id="CHEBI:30616"/>
    </ligand>
</feature>
<evidence type="ECO:0000256" key="2">
    <source>
        <dbReference type="ARBA" id="ARBA00001958"/>
    </source>
</evidence>
<evidence type="ECO:0000256" key="12">
    <source>
        <dbReference type="ARBA" id="ARBA00022958"/>
    </source>
</evidence>
<keyword evidence="12 16" id="KW-0630">Potassium</keyword>
<dbReference type="Pfam" id="PF03309">
    <property type="entry name" value="Pan_kinase"/>
    <property type="match status" value="1"/>
</dbReference>
<reference evidence="17 18" key="1">
    <citation type="journal article" date="2014" name="Genome Biol. Evol.">
        <title>Molecular evolution of the substrate utilization strategies and putative virulence factors in mosquito-associated Spiroplasma species.</title>
        <authorList>
            <person name="Chang T.H."/>
            <person name="Lo W.S."/>
            <person name="Ku C."/>
            <person name="Chen L.L."/>
            <person name="Kuo C.H."/>
        </authorList>
    </citation>
    <scope>NUCLEOTIDE SEQUENCE [LARGE SCALE GENOMIC DNA]</scope>
    <source>
        <strain evidence="17">AES-1</strain>
    </source>
</reference>
<comment type="catalytic activity">
    <reaction evidence="1 16">
        <text>(R)-pantothenate + ATP = (R)-4'-phosphopantothenate + ADP + H(+)</text>
        <dbReference type="Rhea" id="RHEA:16373"/>
        <dbReference type="ChEBI" id="CHEBI:10986"/>
        <dbReference type="ChEBI" id="CHEBI:15378"/>
        <dbReference type="ChEBI" id="CHEBI:29032"/>
        <dbReference type="ChEBI" id="CHEBI:30616"/>
        <dbReference type="ChEBI" id="CHEBI:456216"/>
        <dbReference type="EC" id="2.7.1.33"/>
    </reaction>
</comment>
<name>W6A809_9MOLU</name>
<keyword evidence="7 16" id="KW-0963">Cytoplasm</keyword>
<dbReference type="CDD" id="cd24015">
    <property type="entry name" value="ASKHA_NBD_PanK-III"/>
    <property type="match status" value="1"/>
</dbReference>
<dbReference type="InterPro" id="IPR004619">
    <property type="entry name" value="Type_III_PanK"/>
</dbReference>
<comment type="caution">
    <text evidence="16">Lacks conserved residue(s) required for the propagation of feature annotation.</text>
</comment>
<proteinExistence type="inferred from homology"/>
<dbReference type="PANTHER" id="PTHR34265:SF1">
    <property type="entry name" value="TYPE III PANTOTHENATE KINASE"/>
    <property type="match status" value="1"/>
</dbReference>
<evidence type="ECO:0000256" key="6">
    <source>
        <dbReference type="ARBA" id="ARBA00012102"/>
    </source>
</evidence>
<dbReference type="Gene3D" id="3.30.420.40">
    <property type="match status" value="2"/>
</dbReference>
<evidence type="ECO:0000256" key="8">
    <source>
        <dbReference type="ARBA" id="ARBA00022679"/>
    </source>
</evidence>
<comment type="cofactor">
    <cofactor evidence="16">
        <name>NH4(+)</name>
        <dbReference type="ChEBI" id="CHEBI:28938"/>
    </cofactor>
    <cofactor evidence="16">
        <name>K(+)</name>
        <dbReference type="ChEBI" id="CHEBI:29103"/>
    </cofactor>
    <text evidence="16">A monovalent cation. Ammonium or potassium.</text>
</comment>
<evidence type="ECO:0000256" key="15">
    <source>
        <dbReference type="ARBA" id="ARBA00040883"/>
    </source>
</evidence>
<dbReference type="GO" id="GO:0004594">
    <property type="term" value="F:pantothenate kinase activity"/>
    <property type="evidence" value="ECO:0007669"/>
    <property type="project" value="UniProtKB-UniRule"/>
</dbReference>
<dbReference type="UniPathway" id="UPA00241">
    <property type="reaction ID" value="UER00352"/>
</dbReference>
<keyword evidence="18" id="KW-1185">Reference proteome</keyword>
<organism evidence="17 18">
    <name type="scientific">Spiroplasma culicicola AES-1</name>
    <dbReference type="NCBI Taxonomy" id="1276246"/>
    <lineage>
        <taxon>Bacteria</taxon>
        <taxon>Bacillati</taxon>
        <taxon>Mycoplasmatota</taxon>
        <taxon>Mollicutes</taxon>
        <taxon>Entomoplasmatales</taxon>
        <taxon>Spiroplasmataceae</taxon>
        <taxon>Spiroplasma</taxon>
    </lineage>
</organism>
<dbReference type="InterPro" id="IPR043129">
    <property type="entry name" value="ATPase_NBD"/>
</dbReference>
<accession>W6A809</accession>
<evidence type="ECO:0000256" key="10">
    <source>
        <dbReference type="ARBA" id="ARBA00022777"/>
    </source>
</evidence>
<keyword evidence="10 16" id="KW-0418">Kinase</keyword>
<dbReference type="AlphaFoldDB" id="W6A809"/>
<evidence type="ECO:0000256" key="16">
    <source>
        <dbReference type="HAMAP-Rule" id="MF_01274"/>
    </source>
</evidence>
<dbReference type="Proteomes" id="UP000019267">
    <property type="component" value="Chromosome"/>
</dbReference>
<sequence length="255" mass="28269">MKLLLIDIGNTTVDIRQYDKTSDKLTKVIRPNTNDLAYRSSNVLKKVLEDNNIEIEAIVYSSVVPVWNDIIRALASSLNVEIYSVRNELSALESDFNLDALDKLGADFIANFYGFKATSTKQNAIIVSLGTASTVALVKDLVFQGTYIIPGIGTGLNAMLKNAALLGENKYGVSQKLIGKNTIDAINLGTHNAHYLMIKAIIEQLITQFSLDDCQVIITGGYSLLFKEQIENDHYTFNEQLIFDGMISMFNSKTR</sequence>
<dbReference type="EMBL" id="CP006681">
    <property type="protein sequence ID" value="AHI53263.1"/>
    <property type="molecule type" value="Genomic_DNA"/>
</dbReference>
<dbReference type="OrthoDB" id="9804707at2"/>
<comment type="subcellular location">
    <subcellularLocation>
        <location evidence="3 16">Cytoplasm</location>
    </subcellularLocation>
</comment>
<dbReference type="STRING" id="1276246.SCULI_v1c09230"/>
<keyword evidence="8 16" id="KW-0808">Transferase</keyword>
<comment type="cofactor">
    <cofactor evidence="2">
        <name>K(+)</name>
        <dbReference type="ChEBI" id="CHEBI:29103"/>
    </cofactor>
</comment>
<evidence type="ECO:0000313" key="17">
    <source>
        <dbReference type="EMBL" id="AHI53263.1"/>
    </source>
</evidence>
<evidence type="ECO:0000256" key="9">
    <source>
        <dbReference type="ARBA" id="ARBA00022741"/>
    </source>
</evidence>
<dbReference type="PATRIC" id="fig|1276246.3.peg.919"/>
<dbReference type="RefSeq" id="WP_025363487.1">
    <property type="nucleotide sequence ID" value="NZ_CP006681.1"/>
</dbReference>
<evidence type="ECO:0000256" key="7">
    <source>
        <dbReference type="ARBA" id="ARBA00022490"/>
    </source>
</evidence>
<dbReference type="KEGG" id="scq:SCULI_v1c09230"/>
<evidence type="ECO:0000256" key="11">
    <source>
        <dbReference type="ARBA" id="ARBA00022840"/>
    </source>
</evidence>
<comment type="pathway">
    <text evidence="4 16">Cofactor biosynthesis; coenzyme A biosynthesis; CoA from (R)-pantothenate: step 1/5.</text>
</comment>
<dbReference type="HAMAP" id="MF_01274">
    <property type="entry name" value="Pantothen_kinase_3"/>
    <property type="match status" value="1"/>
</dbReference>
<dbReference type="GO" id="GO:0005524">
    <property type="term" value="F:ATP binding"/>
    <property type="evidence" value="ECO:0007669"/>
    <property type="project" value="UniProtKB-UniRule"/>
</dbReference>
<feature type="binding site" evidence="16">
    <location>
        <position position="182"/>
    </location>
    <ligand>
        <name>substrate</name>
    </ligand>
</feature>
<keyword evidence="13 16" id="KW-0173">Coenzyme A biosynthesis</keyword>
<evidence type="ECO:0000256" key="13">
    <source>
        <dbReference type="ARBA" id="ARBA00022993"/>
    </source>
</evidence>
<comment type="subunit">
    <text evidence="5 16">Homodimer.</text>
</comment>
<comment type="function">
    <text evidence="16">Catalyzes the phosphorylation of pantothenate (Pan), the first step in CoA biosynthesis.</text>
</comment>
<feature type="active site" description="Proton acceptor" evidence="16">
    <location>
        <position position="107"/>
    </location>
</feature>
<dbReference type="PANTHER" id="PTHR34265">
    <property type="entry name" value="TYPE III PANTOTHENATE KINASE"/>
    <property type="match status" value="1"/>
</dbReference>
<dbReference type="HOGENOM" id="CLU_066627_1_1_14"/>
<evidence type="ECO:0000256" key="14">
    <source>
        <dbReference type="ARBA" id="ARBA00038036"/>
    </source>
</evidence>
<dbReference type="NCBIfam" id="TIGR00671">
    <property type="entry name" value="baf"/>
    <property type="match status" value="1"/>
</dbReference>
<evidence type="ECO:0000256" key="4">
    <source>
        <dbReference type="ARBA" id="ARBA00005225"/>
    </source>
</evidence>
<evidence type="ECO:0000313" key="18">
    <source>
        <dbReference type="Proteomes" id="UP000019267"/>
    </source>
</evidence>
<keyword evidence="11 16" id="KW-0067">ATP-binding</keyword>